<sequence length="124" mass="14793">MKKAKERQEEKERKKQERERKAIERQKKKEEKERISKERKAKKQKGKCTLPSPLDTAVGLGFLFDELDITDDGKCNNCELAFNEEDEERFWVCCDSCDNWYCFACHKFTTKESVPNEFYCMKCT</sequence>
<name>A0A1X7TCJ0_AMPQE</name>
<dbReference type="SUPFAM" id="SSF57903">
    <property type="entry name" value="FYVE/PHD zinc finger"/>
    <property type="match status" value="1"/>
</dbReference>
<protein>
    <recommendedName>
        <fullName evidence="3">Zinc finger PHD-type domain-containing protein</fullName>
    </recommendedName>
</protein>
<evidence type="ECO:0000313" key="2">
    <source>
        <dbReference type="EnsemblMetazoa" id="Aqu2.1.12276_001"/>
    </source>
</evidence>
<feature type="region of interest" description="Disordered" evidence="1">
    <location>
        <begin position="1"/>
        <end position="50"/>
    </location>
</feature>
<organism evidence="2">
    <name type="scientific">Amphimedon queenslandica</name>
    <name type="common">Sponge</name>
    <dbReference type="NCBI Taxonomy" id="400682"/>
    <lineage>
        <taxon>Eukaryota</taxon>
        <taxon>Metazoa</taxon>
        <taxon>Porifera</taxon>
        <taxon>Demospongiae</taxon>
        <taxon>Heteroscleromorpha</taxon>
        <taxon>Haplosclerida</taxon>
        <taxon>Niphatidae</taxon>
        <taxon>Amphimedon</taxon>
    </lineage>
</organism>
<dbReference type="InParanoid" id="A0A1X7TCJ0"/>
<evidence type="ECO:0000256" key="1">
    <source>
        <dbReference type="SAM" id="MobiDB-lite"/>
    </source>
</evidence>
<accession>A0A1X7TCJ0</accession>
<dbReference type="AlphaFoldDB" id="A0A1X7TCJ0"/>
<dbReference type="InterPro" id="IPR011011">
    <property type="entry name" value="Znf_FYVE_PHD"/>
</dbReference>
<dbReference type="Gene3D" id="3.30.40.10">
    <property type="entry name" value="Zinc/RING finger domain, C3HC4 (zinc finger)"/>
    <property type="match status" value="1"/>
</dbReference>
<dbReference type="InterPro" id="IPR013083">
    <property type="entry name" value="Znf_RING/FYVE/PHD"/>
</dbReference>
<proteinExistence type="predicted"/>
<reference evidence="2" key="1">
    <citation type="submission" date="2017-05" db="UniProtKB">
        <authorList>
            <consortium name="EnsemblMetazoa"/>
        </authorList>
    </citation>
    <scope>IDENTIFICATION</scope>
</reference>
<evidence type="ECO:0008006" key="3">
    <source>
        <dbReference type="Google" id="ProtNLM"/>
    </source>
</evidence>
<dbReference type="EnsemblMetazoa" id="Aqu2.1.12276_001">
    <property type="protein sequence ID" value="Aqu2.1.12276_001"/>
    <property type="gene ID" value="Aqu2.1.12276"/>
</dbReference>
<feature type="compositionally biased region" description="Basic and acidic residues" evidence="1">
    <location>
        <begin position="1"/>
        <end position="38"/>
    </location>
</feature>